<gene>
    <name evidence="1" type="ORF">CCMP2556_LOCUS11162</name>
</gene>
<evidence type="ECO:0000313" key="2">
    <source>
        <dbReference type="Proteomes" id="UP001642484"/>
    </source>
</evidence>
<proteinExistence type="predicted"/>
<protein>
    <submittedName>
        <fullName evidence="1">Uncharacterized protein</fullName>
    </submittedName>
</protein>
<accession>A0ABP0JFG5</accession>
<name>A0ABP0JFG5_9DINO</name>
<sequence>MNQAGAMLQLLYLAIPMATLGILVKDWPLQNETALSNAVVGAASDSSSHFSYLRDSNGSIELFSSCNSACHKCFMDHFQACLAYCKKGCQEYCDEKLSKETCEAEDHEELWVAKIGSIFDVMSDPAGRLCQFNSPDGCPENGRKSSTSYPIPSAPYLPEGTGHSKAMMKL</sequence>
<dbReference type="Proteomes" id="UP001642484">
    <property type="component" value="Unassembled WGS sequence"/>
</dbReference>
<evidence type="ECO:0000313" key="1">
    <source>
        <dbReference type="EMBL" id="CAK9013167.1"/>
    </source>
</evidence>
<keyword evidence="2" id="KW-1185">Reference proteome</keyword>
<reference evidence="1 2" key="1">
    <citation type="submission" date="2024-02" db="EMBL/GenBank/DDBJ databases">
        <authorList>
            <person name="Chen Y."/>
            <person name="Shah S."/>
            <person name="Dougan E. K."/>
            <person name="Thang M."/>
            <person name="Chan C."/>
        </authorList>
    </citation>
    <scope>NUCLEOTIDE SEQUENCE [LARGE SCALE GENOMIC DNA]</scope>
</reference>
<organism evidence="1 2">
    <name type="scientific">Durusdinium trenchii</name>
    <dbReference type="NCBI Taxonomy" id="1381693"/>
    <lineage>
        <taxon>Eukaryota</taxon>
        <taxon>Sar</taxon>
        <taxon>Alveolata</taxon>
        <taxon>Dinophyceae</taxon>
        <taxon>Suessiales</taxon>
        <taxon>Symbiodiniaceae</taxon>
        <taxon>Durusdinium</taxon>
    </lineage>
</organism>
<comment type="caution">
    <text evidence="1">The sequence shown here is derived from an EMBL/GenBank/DDBJ whole genome shotgun (WGS) entry which is preliminary data.</text>
</comment>
<dbReference type="EMBL" id="CAXAMN010005291">
    <property type="protein sequence ID" value="CAK9013167.1"/>
    <property type="molecule type" value="Genomic_DNA"/>
</dbReference>